<comment type="caution">
    <text evidence="1">The sequence shown here is derived from an EMBL/GenBank/DDBJ whole genome shotgun (WGS) entry which is preliminary data.</text>
</comment>
<name>A0ABU1KYB2_9BURK</name>
<gene>
    <name evidence="1" type="ORF">J2776_002607</name>
</gene>
<keyword evidence="2" id="KW-1185">Reference proteome</keyword>
<reference evidence="1 2" key="1">
    <citation type="submission" date="2023-07" db="EMBL/GenBank/DDBJ databases">
        <title>Sorghum-associated microbial communities from plants grown in Nebraska, USA.</title>
        <authorList>
            <person name="Schachtman D."/>
        </authorList>
    </citation>
    <scope>NUCLEOTIDE SEQUENCE [LARGE SCALE GENOMIC DNA]</scope>
    <source>
        <strain evidence="1 2">DS1039</strain>
    </source>
</reference>
<proteinExistence type="predicted"/>
<accession>A0ABU1KYB2</accession>
<evidence type="ECO:0000313" key="1">
    <source>
        <dbReference type="EMBL" id="MDR6375907.1"/>
    </source>
</evidence>
<evidence type="ECO:0000313" key="2">
    <source>
        <dbReference type="Proteomes" id="UP001185254"/>
    </source>
</evidence>
<organism evidence="1 2">
    <name type="scientific">Paraburkholderia caledonica</name>
    <dbReference type="NCBI Taxonomy" id="134536"/>
    <lineage>
        <taxon>Bacteria</taxon>
        <taxon>Pseudomonadati</taxon>
        <taxon>Pseudomonadota</taxon>
        <taxon>Betaproteobacteria</taxon>
        <taxon>Burkholderiales</taxon>
        <taxon>Burkholderiaceae</taxon>
        <taxon>Paraburkholderia</taxon>
    </lineage>
</organism>
<dbReference type="Proteomes" id="UP001185254">
    <property type="component" value="Unassembled WGS sequence"/>
</dbReference>
<dbReference type="EMBL" id="JAVDQN010000002">
    <property type="protein sequence ID" value="MDR6375907.1"/>
    <property type="molecule type" value="Genomic_DNA"/>
</dbReference>
<protein>
    <submittedName>
        <fullName evidence="1">Uncharacterized protein</fullName>
    </submittedName>
</protein>
<sequence length="32" mass="3625">MNSGGLWRLFALKYGALPEAEIMPRNLFRTGD</sequence>